<dbReference type="Pfam" id="PF03061">
    <property type="entry name" value="4HBT"/>
    <property type="match status" value="1"/>
</dbReference>
<name>A0AAV5QEJ7_9ASCO</name>
<proteinExistence type="predicted"/>
<dbReference type="RefSeq" id="XP_064850144.1">
    <property type="nucleotide sequence ID" value="XM_064994072.1"/>
</dbReference>
<feature type="domain" description="Thioesterase" evidence="1">
    <location>
        <begin position="103"/>
        <end position="165"/>
    </location>
</feature>
<dbReference type="Proteomes" id="UP001360560">
    <property type="component" value="Unassembled WGS sequence"/>
</dbReference>
<dbReference type="InterPro" id="IPR052061">
    <property type="entry name" value="PTE-AB_protein"/>
</dbReference>
<dbReference type="PANTHER" id="PTHR47260">
    <property type="entry name" value="UPF0644 PROTEIN PB2B4.06"/>
    <property type="match status" value="1"/>
</dbReference>
<comment type="caution">
    <text evidence="2">The sequence shown here is derived from an EMBL/GenBank/DDBJ whole genome shotgun (WGS) entry which is preliminary data.</text>
</comment>
<accession>A0AAV5QEJ7</accession>
<reference evidence="2 3" key="1">
    <citation type="journal article" date="2023" name="Elife">
        <title>Identification of key yeast species and microbe-microbe interactions impacting larval growth of Drosophila in the wild.</title>
        <authorList>
            <person name="Mure A."/>
            <person name="Sugiura Y."/>
            <person name="Maeda R."/>
            <person name="Honda K."/>
            <person name="Sakurai N."/>
            <person name="Takahashi Y."/>
            <person name="Watada M."/>
            <person name="Katoh T."/>
            <person name="Gotoh A."/>
            <person name="Gotoh Y."/>
            <person name="Taniguchi I."/>
            <person name="Nakamura K."/>
            <person name="Hayashi T."/>
            <person name="Katayama T."/>
            <person name="Uemura T."/>
            <person name="Hattori Y."/>
        </authorList>
    </citation>
    <scope>NUCLEOTIDE SEQUENCE [LARGE SCALE GENOMIC DNA]</scope>
    <source>
        <strain evidence="2 3">SC-9</strain>
    </source>
</reference>
<evidence type="ECO:0000313" key="3">
    <source>
        <dbReference type="Proteomes" id="UP001360560"/>
    </source>
</evidence>
<dbReference type="Gene3D" id="3.10.129.10">
    <property type="entry name" value="Hotdog Thioesterase"/>
    <property type="match status" value="1"/>
</dbReference>
<dbReference type="InterPro" id="IPR006683">
    <property type="entry name" value="Thioestr_dom"/>
</dbReference>
<gene>
    <name evidence="2" type="ORF">DASC09_004690</name>
</gene>
<dbReference type="SUPFAM" id="SSF54637">
    <property type="entry name" value="Thioesterase/thiol ester dehydrase-isomerase"/>
    <property type="match status" value="1"/>
</dbReference>
<sequence>MGEVIRPLGSLVMQKVESHWFLKKLESNGFKRCPYITASKKNANKSFTYDTLLRDGMIYPDPIVYSKLYFSEKVREKPGDGKEIPNELVAVYCLGENIHGYSGLVHGGAISTIFDDMLLKCCLPLVHGDIPIAVTRRLNITYNKPVPVESHIVIKTYVVKTTHRRYIIKGTLELLSDQDKENPPVYAEALGDFIEPGKKASGHLKLHKLHSKL</sequence>
<dbReference type="AlphaFoldDB" id="A0AAV5QEJ7"/>
<protein>
    <recommendedName>
        <fullName evidence="1">Thioesterase domain-containing protein</fullName>
    </recommendedName>
</protein>
<dbReference type="GeneID" id="90071123"/>
<dbReference type="InterPro" id="IPR029069">
    <property type="entry name" value="HotDog_dom_sf"/>
</dbReference>
<dbReference type="PANTHER" id="PTHR47260:SF1">
    <property type="entry name" value="UPF0644 PROTEIN PB2B4.06"/>
    <property type="match status" value="1"/>
</dbReference>
<evidence type="ECO:0000259" key="1">
    <source>
        <dbReference type="Pfam" id="PF03061"/>
    </source>
</evidence>
<dbReference type="EMBL" id="BTFZ01000001">
    <property type="protein sequence ID" value="GMM33144.1"/>
    <property type="molecule type" value="Genomic_DNA"/>
</dbReference>
<keyword evidence="3" id="KW-1185">Reference proteome</keyword>
<evidence type="ECO:0000313" key="2">
    <source>
        <dbReference type="EMBL" id="GMM33144.1"/>
    </source>
</evidence>
<organism evidence="2 3">
    <name type="scientific">Saccharomycopsis crataegensis</name>
    <dbReference type="NCBI Taxonomy" id="43959"/>
    <lineage>
        <taxon>Eukaryota</taxon>
        <taxon>Fungi</taxon>
        <taxon>Dikarya</taxon>
        <taxon>Ascomycota</taxon>
        <taxon>Saccharomycotina</taxon>
        <taxon>Saccharomycetes</taxon>
        <taxon>Saccharomycopsidaceae</taxon>
        <taxon>Saccharomycopsis</taxon>
    </lineage>
</organism>